<evidence type="ECO:0000313" key="14">
    <source>
        <dbReference type="Proteomes" id="UP000002051"/>
    </source>
</evidence>
<evidence type="ECO:0000256" key="7">
    <source>
        <dbReference type="ARBA" id="ARBA00023265"/>
    </source>
</evidence>
<comment type="similarity">
    <text evidence="2 8">Belongs to the MLO family.</text>
</comment>
<dbReference type="eggNOG" id="ENOG502QPZ5">
    <property type="taxonomic scope" value="Eukaryota"/>
</dbReference>
<dbReference type="GO" id="GO:0006952">
    <property type="term" value="P:defense response"/>
    <property type="evidence" value="ECO:0007669"/>
    <property type="project" value="UniProtKB-KW"/>
</dbReference>
<keyword evidence="14" id="KW-1185">Reference proteome</keyword>
<dbReference type="PaxDb" id="3880-AES95366"/>
<dbReference type="PANTHER" id="PTHR31942:SF49">
    <property type="entry name" value="MLO-LIKE PROTEIN 8"/>
    <property type="match status" value="1"/>
</dbReference>
<feature type="signal peptide" evidence="10">
    <location>
        <begin position="1"/>
        <end position="19"/>
    </location>
</feature>
<feature type="transmembrane region" description="Helical" evidence="9">
    <location>
        <begin position="416"/>
        <end position="437"/>
    </location>
</feature>
<evidence type="ECO:0000256" key="4">
    <source>
        <dbReference type="ARBA" id="ARBA00022821"/>
    </source>
</evidence>
<reference evidence="11 14" key="2">
    <citation type="journal article" date="2014" name="BMC Genomics">
        <title>An improved genome release (version Mt4.0) for the model legume Medicago truncatula.</title>
        <authorList>
            <person name="Tang H."/>
            <person name="Krishnakumar V."/>
            <person name="Bidwell S."/>
            <person name="Rosen B."/>
            <person name="Chan A."/>
            <person name="Zhou S."/>
            <person name="Gentzbittel L."/>
            <person name="Childs K.L."/>
            <person name="Yandell M."/>
            <person name="Gundlach H."/>
            <person name="Mayer K.F."/>
            <person name="Schwartz D.C."/>
            <person name="Town C.D."/>
        </authorList>
    </citation>
    <scope>GENOME REANNOTATION</scope>
    <source>
        <strain evidence="13 14">cv. Jemalong A17</strain>
    </source>
</reference>
<evidence type="ECO:0000313" key="12">
    <source>
        <dbReference type="EMBL" id="RHN54485.1"/>
    </source>
</evidence>
<dbReference type="STRING" id="3880.G7K2K3"/>
<evidence type="ECO:0000256" key="1">
    <source>
        <dbReference type="ARBA" id="ARBA00004141"/>
    </source>
</evidence>
<keyword evidence="4 8" id="KW-0611">Plant defense</keyword>
<dbReference type="AlphaFoldDB" id="G7K2K3"/>
<feature type="transmembrane region" description="Helical" evidence="9">
    <location>
        <begin position="373"/>
        <end position="396"/>
    </location>
</feature>
<dbReference type="HOGENOM" id="CLU_024720_1_0_1"/>
<dbReference type="InterPro" id="IPR004326">
    <property type="entry name" value="Mlo"/>
</dbReference>
<dbReference type="EMBL" id="CM001221">
    <property type="protein sequence ID" value="AES95366.2"/>
    <property type="molecule type" value="Genomic_DNA"/>
</dbReference>
<evidence type="ECO:0000256" key="6">
    <source>
        <dbReference type="ARBA" id="ARBA00023136"/>
    </source>
</evidence>
<dbReference type="EnsemblPlants" id="AES95366">
    <property type="protein sequence ID" value="AES95366"/>
    <property type="gene ID" value="MTR_5g024700"/>
</dbReference>
<keyword evidence="8" id="KW-0112">Calmodulin-binding</keyword>
<keyword evidence="6 8" id="KW-0472">Membrane</keyword>
<accession>A0A0C3XED1</accession>
<evidence type="ECO:0000256" key="10">
    <source>
        <dbReference type="SAM" id="SignalP"/>
    </source>
</evidence>
<feature type="chain" id="PRO_5014573301" description="MLO-like protein" evidence="10">
    <location>
        <begin position="20"/>
        <end position="567"/>
    </location>
</feature>
<keyword evidence="7 8" id="KW-0568">Pathogenesis-related protein</keyword>
<protein>
    <recommendedName>
        <fullName evidence="8">MLO-like protein</fullName>
    </recommendedName>
</protein>
<name>G7K2K3_MEDTR</name>
<reference evidence="11 14" key="1">
    <citation type="journal article" date="2011" name="Nature">
        <title>The Medicago genome provides insight into the evolution of rhizobial symbioses.</title>
        <authorList>
            <person name="Young N.D."/>
            <person name="Debelle F."/>
            <person name="Oldroyd G.E."/>
            <person name="Geurts R."/>
            <person name="Cannon S.B."/>
            <person name="Udvardi M.K."/>
            <person name="Benedito V.A."/>
            <person name="Mayer K.F."/>
            <person name="Gouzy J."/>
            <person name="Schoof H."/>
            <person name="Van de Peer Y."/>
            <person name="Proost S."/>
            <person name="Cook D.R."/>
            <person name="Meyers B.C."/>
            <person name="Spannagl M."/>
            <person name="Cheung F."/>
            <person name="De Mita S."/>
            <person name="Krishnakumar V."/>
            <person name="Gundlach H."/>
            <person name="Zhou S."/>
            <person name="Mudge J."/>
            <person name="Bharti A.K."/>
            <person name="Murray J.D."/>
            <person name="Naoumkina M.A."/>
            <person name="Rosen B."/>
            <person name="Silverstein K.A."/>
            <person name="Tang H."/>
            <person name="Rombauts S."/>
            <person name="Zhao P.X."/>
            <person name="Zhou P."/>
            <person name="Barbe V."/>
            <person name="Bardou P."/>
            <person name="Bechner M."/>
            <person name="Bellec A."/>
            <person name="Berger A."/>
            <person name="Berges H."/>
            <person name="Bidwell S."/>
            <person name="Bisseling T."/>
            <person name="Choisne N."/>
            <person name="Couloux A."/>
            <person name="Denny R."/>
            <person name="Deshpande S."/>
            <person name="Dai X."/>
            <person name="Doyle J.J."/>
            <person name="Dudez A.M."/>
            <person name="Farmer A.D."/>
            <person name="Fouteau S."/>
            <person name="Franken C."/>
            <person name="Gibelin C."/>
            <person name="Gish J."/>
            <person name="Goldstein S."/>
            <person name="Gonzalez A.J."/>
            <person name="Green P.J."/>
            <person name="Hallab A."/>
            <person name="Hartog M."/>
            <person name="Hua A."/>
            <person name="Humphray S.J."/>
            <person name="Jeong D.H."/>
            <person name="Jing Y."/>
            <person name="Jocker A."/>
            <person name="Kenton S.M."/>
            <person name="Kim D.J."/>
            <person name="Klee K."/>
            <person name="Lai H."/>
            <person name="Lang C."/>
            <person name="Lin S."/>
            <person name="Macmil S.L."/>
            <person name="Magdelenat G."/>
            <person name="Matthews L."/>
            <person name="McCorrison J."/>
            <person name="Monaghan E.L."/>
            <person name="Mun J.H."/>
            <person name="Najar F.Z."/>
            <person name="Nicholson C."/>
            <person name="Noirot C."/>
            <person name="O'Bleness M."/>
            <person name="Paule C.R."/>
            <person name="Poulain J."/>
            <person name="Prion F."/>
            <person name="Qin B."/>
            <person name="Qu C."/>
            <person name="Retzel E.F."/>
            <person name="Riddle C."/>
            <person name="Sallet E."/>
            <person name="Samain S."/>
            <person name="Samson N."/>
            <person name="Sanders I."/>
            <person name="Saurat O."/>
            <person name="Scarpelli C."/>
            <person name="Schiex T."/>
            <person name="Segurens B."/>
            <person name="Severin A.J."/>
            <person name="Sherrier D.J."/>
            <person name="Shi R."/>
            <person name="Sims S."/>
            <person name="Singer S.R."/>
            <person name="Sinharoy S."/>
            <person name="Sterck L."/>
            <person name="Viollet A."/>
            <person name="Wang B.B."/>
            <person name="Wang K."/>
            <person name="Wang M."/>
            <person name="Wang X."/>
            <person name="Warfsmann J."/>
            <person name="Weissenbach J."/>
            <person name="White D.D."/>
            <person name="White J.D."/>
            <person name="Wiley G.B."/>
            <person name="Wincker P."/>
            <person name="Xing Y."/>
            <person name="Yang L."/>
            <person name="Yao Z."/>
            <person name="Ying F."/>
            <person name="Zhai J."/>
            <person name="Zhou L."/>
            <person name="Zuber A."/>
            <person name="Denarie J."/>
            <person name="Dixon R.A."/>
            <person name="May G.D."/>
            <person name="Schwartz D.C."/>
            <person name="Rogers J."/>
            <person name="Quetier F."/>
            <person name="Town C.D."/>
            <person name="Roe B.A."/>
        </authorList>
    </citation>
    <scope>NUCLEOTIDE SEQUENCE [LARGE SCALE GENOMIC DNA]</scope>
    <source>
        <strain evidence="11">A17</strain>
        <strain evidence="13 14">cv. Jemalong A17</strain>
    </source>
</reference>
<evidence type="ECO:0000313" key="11">
    <source>
        <dbReference type="EMBL" id="AES95366.2"/>
    </source>
</evidence>
<feature type="transmembrane region" description="Helical" evidence="9">
    <location>
        <begin position="170"/>
        <end position="191"/>
    </location>
</feature>
<keyword evidence="10" id="KW-0732">Signal</keyword>
<feature type="transmembrane region" description="Helical" evidence="9">
    <location>
        <begin position="289"/>
        <end position="311"/>
    </location>
</feature>
<evidence type="ECO:0000313" key="15">
    <source>
        <dbReference type="Proteomes" id="UP000265566"/>
    </source>
</evidence>
<evidence type="ECO:0000256" key="8">
    <source>
        <dbReference type="RuleBase" id="RU280816"/>
    </source>
</evidence>
<dbReference type="KEGG" id="mtr:11408592"/>
<evidence type="ECO:0000256" key="3">
    <source>
        <dbReference type="ARBA" id="ARBA00022692"/>
    </source>
</evidence>
<feature type="transmembrane region" description="Helical" evidence="9">
    <location>
        <begin position="82"/>
        <end position="100"/>
    </location>
</feature>
<keyword evidence="3 8" id="KW-0812">Transmembrane</keyword>
<dbReference type="Gramene" id="rna29535">
    <property type="protein sequence ID" value="RHN54485.1"/>
    <property type="gene ID" value="gene29535"/>
</dbReference>
<evidence type="ECO:0000256" key="9">
    <source>
        <dbReference type="SAM" id="Phobius"/>
    </source>
</evidence>
<gene>
    <name evidence="13" type="primary">11408592</name>
    <name evidence="8" type="synonym">MLO</name>
    <name evidence="11" type="ordered locus">MTR_5g024700</name>
    <name evidence="12" type="ORF">MtrunA17_Chr5g0407381</name>
</gene>
<dbReference type="Pfam" id="PF03094">
    <property type="entry name" value="Mlo"/>
    <property type="match status" value="1"/>
</dbReference>
<comment type="domain">
    <text evidence="8">The C-terminus contains a calmodulin-binding domain, which binds calmodulin in a calcium-dependent fashion.</text>
</comment>
<dbReference type="OrthoDB" id="1388414at2759"/>
<accession>G7K2K3</accession>
<dbReference type="GO" id="GO:0005516">
    <property type="term" value="F:calmodulin binding"/>
    <property type="evidence" value="ECO:0007669"/>
    <property type="project" value="UniProtKB-KW"/>
</dbReference>
<dbReference type="EMBL" id="PSQE01000005">
    <property type="protein sequence ID" value="RHN54485.1"/>
    <property type="molecule type" value="Genomic_DNA"/>
</dbReference>
<comment type="function">
    <text evidence="8">May be involved in modulation of pathogen defense and leaf cell death.</text>
</comment>
<proteinExistence type="inferred from homology"/>
<reference evidence="15" key="4">
    <citation type="journal article" date="2018" name="Nat. Plants">
        <title>Whole-genome landscape of Medicago truncatula symbiotic genes.</title>
        <authorList>
            <person name="Pecrix Y."/>
            <person name="Staton S.E."/>
            <person name="Sallet E."/>
            <person name="Lelandais-Briere C."/>
            <person name="Moreau S."/>
            <person name="Carrere S."/>
            <person name="Blein T."/>
            <person name="Jardinaud M.F."/>
            <person name="Latrasse D."/>
            <person name="Zouine M."/>
            <person name="Zahm M."/>
            <person name="Kreplak J."/>
            <person name="Mayjonade B."/>
            <person name="Satge C."/>
            <person name="Perez M."/>
            <person name="Cauet S."/>
            <person name="Marande W."/>
            <person name="Chantry-Darmon C."/>
            <person name="Lopez-Roques C."/>
            <person name="Bouchez O."/>
            <person name="Berard A."/>
            <person name="Debelle F."/>
            <person name="Munos S."/>
            <person name="Bendahmane A."/>
            <person name="Berges H."/>
            <person name="Niebel A."/>
            <person name="Buitink J."/>
            <person name="Frugier F."/>
            <person name="Benhamed M."/>
            <person name="Crespi M."/>
            <person name="Gouzy J."/>
            <person name="Gamas P."/>
        </authorList>
    </citation>
    <scope>NUCLEOTIDE SEQUENCE [LARGE SCALE GENOMIC DNA]</scope>
    <source>
        <strain evidence="15">cv. Jemalong A17</strain>
    </source>
</reference>
<sequence>MFKRVFSCLCLFYGGLSMAASDSRNSSRTLDQTPTWGVAAVCTVFILISIALEKSLHKLGTWLGKREKKALLEALEKVKAELMILGFISLLLTIGQNYIVRICISEKIANKMLPCPHKYIGGDKKSNSKVEQNRIPVSFEGRYLAADTPSFKCSRKGHEPLLSVNGLHQLHILIFFLAVFHVFYSAVTMLLGRLKIRGWKEWEEETLTHGYEFANDAAKLRLTHETSFVRAHTSFWTRVYIGCFFRQFYRSVRKVDYQTLRNGFINVHLAPGSKFNFQKYIKRSLEDDFKVVVGVSPVLWASAVVFLLLNIDGWRTPIWAFLIPIIIILAVGTKLQVILARMALEISERHIVVQGMPLVQGSDRYFWLGQPQLVLHLIHFALFQNSFQITYILWTWYSFGLENCFRLDYKLAIIKVAFGIVMLCLCSYITLPLYALVTQMGSRMKKSIFDEQTSKALKKWHMTVKKKHVKLGKSTIGTMDGSTIVGSTMQSPGPALHRFKTTGHSTRSSTIDEQDEYELSDNELMETNLIVRVDHDEQEAEDRHHHSEGEANNDDFTFFKHVIKRLV</sequence>
<dbReference type="Proteomes" id="UP000265566">
    <property type="component" value="Chromosome 5"/>
</dbReference>
<comment type="subcellular location">
    <subcellularLocation>
        <location evidence="1 8">Membrane</location>
        <topology evidence="1 8">Multi-pass membrane protein</topology>
    </subcellularLocation>
</comment>
<evidence type="ECO:0000256" key="5">
    <source>
        <dbReference type="ARBA" id="ARBA00022989"/>
    </source>
</evidence>
<dbReference type="Proteomes" id="UP000002051">
    <property type="component" value="Chromosome 5"/>
</dbReference>
<feature type="transmembrane region" description="Helical" evidence="9">
    <location>
        <begin position="35"/>
        <end position="52"/>
    </location>
</feature>
<organism evidence="11 14">
    <name type="scientific">Medicago truncatula</name>
    <name type="common">Barrel medic</name>
    <name type="synonym">Medicago tribuloides</name>
    <dbReference type="NCBI Taxonomy" id="3880"/>
    <lineage>
        <taxon>Eukaryota</taxon>
        <taxon>Viridiplantae</taxon>
        <taxon>Streptophyta</taxon>
        <taxon>Embryophyta</taxon>
        <taxon>Tracheophyta</taxon>
        <taxon>Spermatophyta</taxon>
        <taxon>Magnoliopsida</taxon>
        <taxon>eudicotyledons</taxon>
        <taxon>Gunneridae</taxon>
        <taxon>Pentapetalae</taxon>
        <taxon>rosids</taxon>
        <taxon>fabids</taxon>
        <taxon>Fabales</taxon>
        <taxon>Fabaceae</taxon>
        <taxon>Papilionoideae</taxon>
        <taxon>50 kb inversion clade</taxon>
        <taxon>NPAAA clade</taxon>
        <taxon>Hologalegina</taxon>
        <taxon>IRL clade</taxon>
        <taxon>Trifolieae</taxon>
        <taxon>Medicago</taxon>
    </lineage>
</organism>
<reference evidence="12" key="5">
    <citation type="journal article" date="2018" name="Nat. Plants">
        <title>Whole-genome landscape of Medicago truncatula symbiotic genes.</title>
        <authorList>
            <person name="Pecrix Y."/>
            <person name="Gamas P."/>
            <person name="Carrere S."/>
        </authorList>
    </citation>
    <scope>NUCLEOTIDE SEQUENCE</scope>
    <source>
        <tissue evidence="12">Leaves</tissue>
    </source>
</reference>
<evidence type="ECO:0000256" key="2">
    <source>
        <dbReference type="ARBA" id="ARBA00006574"/>
    </source>
</evidence>
<evidence type="ECO:0000313" key="13">
    <source>
        <dbReference type="EnsemblPlants" id="AES95366"/>
    </source>
</evidence>
<keyword evidence="5 8" id="KW-1133">Transmembrane helix</keyword>
<dbReference type="PANTHER" id="PTHR31942">
    <property type="entry name" value="MLO-LIKE PROTEIN 1"/>
    <property type="match status" value="1"/>
</dbReference>
<dbReference type="GO" id="GO:0016020">
    <property type="term" value="C:membrane"/>
    <property type="evidence" value="ECO:0007669"/>
    <property type="project" value="UniProtKB-SubCell"/>
</dbReference>
<reference evidence="13" key="3">
    <citation type="submission" date="2015-04" db="UniProtKB">
        <authorList>
            <consortium name="EnsemblPlants"/>
        </authorList>
    </citation>
    <scope>IDENTIFICATION</scope>
    <source>
        <strain evidence="13">cv. Jemalong A17</strain>
    </source>
</reference>
<feature type="transmembrane region" description="Helical" evidence="9">
    <location>
        <begin position="317"/>
        <end position="339"/>
    </location>
</feature>